<evidence type="ECO:0000256" key="3">
    <source>
        <dbReference type="ARBA" id="ARBA00022692"/>
    </source>
</evidence>
<dbReference type="GO" id="GO:0016020">
    <property type="term" value="C:membrane"/>
    <property type="evidence" value="ECO:0007669"/>
    <property type="project" value="UniProtKB-SubCell"/>
</dbReference>
<evidence type="ECO:0000313" key="8">
    <source>
        <dbReference type="WBParaSite" id="MBELARI_LOCUS21564"/>
    </source>
</evidence>
<feature type="transmembrane region" description="Helical" evidence="6">
    <location>
        <begin position="23"/>
        <end position="44"/>
    </location>
</feature>
<reference evidence="8" key="1">
    <citation type="submission" date="2024-02" db="UniProtKB">
        <authorList>
            <consortium name="WormBaseParasite"/>
        </authorList>
    </citation>
    <scope>IDENTIFICATION</scope>
</reference>
<protein>
    <submittedName>
        <fullName evidence="8">Uncharacterized protein</fullName>
    </submittedName>
</protein>
<organism evidence="7 8">
    <name type="scientific">Mesorhabditis belari</name>
    <dbReference type="NCBI Taxonomy" id="2138241"/>
    <lineage>
        <taxon>Eukaryota</taxon>
        <taxon>Metazoa</taxon>
        <taxon>Ecdysozoa</taxon>
        <taxon>Nematoda</taxon>
        <taxon>Chromadorea</taxon>
        <taxon>Rhabditida</taxon>
        <taxon>Rhabditina</taxon>
        <taxon>Rhabditomorpha</taxon>
        <taxon>Rhabditoidea</taxon>
        <taxon>Rhabditidae</taxon>
        <taxon>Mesorhabditinae</taxon>
        <taxon>Mesorhabditis</taxon>
    </lineage>
</organism>
<evidence type="ECO:0000256" key="4">
    <source>
        <dbReference type="ARBA" id="ARBA00022989"/>
    </source>
</evidence>
<feature type="transmembrane region" description="Helical" evidence="6">
    <location>
        <begin position="218"/>
        <end position="239"/>
    </location>
</feature>
<dbReference type="WBParaSite" id="MBELARI_LOCUS21564">
    <property type="protein sequence ID" value="MBELARI_LOCUS21564"/>
    <property type="gene ID" value="MBELARI_LOCUS21564"/>
</dbReference>
<keyword evidence="5 6" id="KW-0472">Membrane</keyword>
<dbReference type="PANTHER" id="PTHR23128">
    <property type="entry name" value="SERPENTINE RECEPTOR, CLASS E (EPSILON)-RELATED"/>
    <property type="match status" value="1"/>
</dbReference>
<evidence type="ECO:0000256" key="6">
    <source>
        <dbReference type="SAM" id="Phobius"/>
    </source>
</evidence>
<feature type="transmembrane region" description="Helical" evidence="6">
    <location>
        <begin position="188"/>
        <end position="206"/>
    </location>
</feature>
<keyword evidence="7" id="KW-1185">Reference proteome</keyword>
<evidence type="ECO:0000256" key="2">
    <source>
        <dbReference type="ARBA" id="ARBA00006803"/>
    </source>
</evidence>
<dbReference type="PANTHER" id="PTHR23128:SF132">
    <property type="entry name" value="SERPENTINE RECEPTOR, CLASS E (EPSILON)-RELATED"/>
    <property type="match status" value="1"/>
</dbReference>
<name>A0AAF3F7A9_9BILA</name>
<comment type="similarity">
    <text evidence="2">Belongs to the nematode receptor-like protein sre family.</text>
</comment>
<keyword evidence="4 6" id="KW-1133">Transmembrane helix</keyword>
<feature type="transmembrane region" description="Helical" evidence="6">
    <location>
        <begin position="97"/>
        <end position="118"/>
    </location>
</feature>
<evidence type="ECO:0000313" key="7">
    <source>
        <dbReference type="Proteomes" id="UP000887575"/>
    </source>
</evidence>
<feature type="transmembrane region" description="Helical" evidence="6">
    <location>
        <begin position="130"/>
        <end position="148"/>
    </location>
</feature>
<proteinExistence type="inferred from homology"/>
<sequence>MAAVLALVLALKTKEFHSNFLNIFVNSLILTMIHEVAGFVQAFVEVTGQAQKLHIVITVCLWVRNYHICTIVITNSVWVMERMFATYKIYDYETKKYIFISVFCLAEIQLSSMIWVYIWSTDVFPIDSMIALAVLSHLFPLITIYFVHKLNKKLDEKRLSEYCYVSYSLSQRFQLEENLRTITFVRNVFLFTLAFDYPIMGFIYIYNKAETEADRCFWSMFVDGFCLTYAFFYPLLYVVSSPKCRDFLQFYYNRHFQRPRTADLEYVVSVDKRVMCQIEQDNHFAFLQQIWGENPRNDKK</sequence>
<evidence type="ECO:0000256" key="1">
    <source>
        <dbReference type="ARBA" id="ARBA00004141"/>
    </source>
</evidence>
<dbReference type="GO" id="GO:0007606">
    <property type="term" value="P:sensory perception of chemical stimulus"/>
    <property type="evidence" value="ECO:0007669"/>
    <property type="project" value="InterPro"/>
</dbReference>
<evidence type="ECO:0000256" key="5">
    <source>
        <dbReference type="ARBA" id="ARBA00023136"/>
    </source>
</evidence>
<accession>A0AAF3F7A9</accession>
<dbReference type="Proteomes" id="UP000887575">
    <property type="component" value="Unassembled WGS sequence"/>
</dbReference>
<dbReference type="Pfam" id="PF03125">
    <property type="entry name" value="Sre"/>
    <property type="match status" value="1"/>
</dbReference>
<dbReference type="AlphaFoldDB" id="A0AAF3F7A9"/>
<comment type="subcellular location">
    <subcellularLocation>
        <location evidence="1">Membrane</location>
        <topology evidence="1">Multi-pass membrane protein</topology>
    </subcellularLocation>
</comment>
<dbReference type="InterPro" id="IPR004151">
    <property type="entry name" value="7TM_GPCR_serpentine_rcpt_Sre"/>
</dbReference>
<keyword evidence="3 6" id="KW-0812">Transmembrane</keyword>